<evidence type="ECO:0000256" key="1">
    <source>
        <dbReference type="SAM" id="MobiDB-lite"/>
    </source>
</evidence>
<proteinExistence type="predicted"/>
<keyword evidence="2" id="KW-0732">Signal</keyword>
<name>A0ABT3G8Y9_9BACT</name>
<accession>A0ABT3G8Y9</accession>
<feature type="chain" id="PRO_5046704001" description="DUF1236 domain-containing protein" evidence="2">
    <location>
        <begin position="21"/>
        <end position="159"/>
    </location>
</feature>
<reference evidence="3" key="1">
    <citation type="submission" date="2022-10" db="EMBL/GenBank/DDBJ databases">
        <title>Luteolibacter sp. GHJ8, whole genome shotgun sequencing project.</title>
        <authorList>
            <person name="Zhao G."/>
            <person name="Shen L."/>
        </authorList>
    </citation>
    <scope>NUCLEOTIDE SEQUENCE</scope>
    <source>
        <strain evidence="3">GHJ8</strain>
    </source>
</reference>
<dbReference type="RefSeq" id="WP_264515885.1">
    <property type="nucleotide sequence ID" value="NZ_JAPDDR010000014.1"/>
</dbReference>
<sequence>MKSILKWGGIALLYTCSSIAQVTETTETTETTEHEDGSVTETTETTTRTFEPEVEKRVVKYFDTYKTERYGLPPAVVTKISVEGIPSGWRTTRIAPGVVVTEKERPHLIVAPPELVKMLPTARAETKYYIAGSNVVAVDKSYKIVDSVHVPSIKYIVSE</sequence>
<organism evidence="3 4">
    <name type="scientific">Luteolibacter rhizosphaerae</name>
    <dbReference type="NCBI Taxonomy" id="2989719"/>
    <lineage>
        <taxon>Bacteria</taxon>
        <taxon>Pseudomonadati</taxon>
        <taxon>Verrucomicrobiota</taxon>
        <taxon>Verrucomicrobiia</taxon>
        <taxon>Verrucomicrobiales</taxon>
        <taxon>Verrucomicrobiaceae</taxon>
        <taxon>Luteolibacter</taxon>
    </lineage>
</organism>
<comment type="caution">
    <text evidence="3">The sequence shown here is derived from an EMBL/GenBank/DDBJ whole genome shotgun (WGS) entry which is preliminary data.</text>
</comment>
<evidence type="ECO:0000313" key="3">
    <source>
        <dbReference type="EMBL" id="MCW1916311.1"/>
    </source>
</evidence>
<gene>
    <name evidence="3" type="ORF">OJ996_22165</name>
</gene>
<dbReference type="Proteomes" id="UP001165653">
    <property type="component" value="Unassembled WGS sequence"/>
</dbReference>
<dbReference type="EMBL" id="JAPDDR010000014">
    <property type="protein sequence ID" value="MCW1916311.1"/>
    <property type="molecule type" value="Genomic_DNA"/>
</dbReference>
<feature type="signal peptide" evidence="2">
    <location>
        <begin position="1"/>
        <end position="20"/>
    </location>
</feature>
<feature type="region of interest" description="Disordered" evidence="1">
    <location>
        <begin position="25"/>
        <end position="48"/>
    </location>
</feature>
<evidence type="ECO:0000313" key="4">
    <source>
        <dbReference type="Proteomes" id="UP001165653"/>
    </source>
</evidence>
<protein>
    <recommendedName>
        <fullName evidence="5">DUF1236 domain-containing protein</fullName>
    </recommendedName>
</protein>
<evidence type="ECO:0008006" key="5">
    <source>
        <dbReference type="Google" id="ProtNLM"/>
    </source>
</evidence>
<keyword evidence="4" id="KW-1185">Reference proteome</keyword>
<evidence type="ECO:0000256" key="2">
    <source>
        <dbReference type="SAM" id="SignalP"/>
    </source>
</evidence>